<organism evidence="3">
    <name type="scientific">hydrothermal vent metagenome</name>
    <dbReference type="NCBI Taxonomy" id="652676"/>
    <lineage>
        <taxon>unclassified sequences</taxon>
        <taxon>metagenomes</taxon>
        <taxon>ecological metagenomes</taxon>
    </lineage>
</organism>
<dbReference type="SUPFAM" id="SSF51261">
    <property type="entry name" value="Duplicated hybrid motif"/>
    <property type="match status" value="1"/>
</dbReference>
<feature type="domain" description="M23ase beta-sheet core" evidence="2">
    <location>
        <begin position="211"/>
        <end position="305"/>
    </location>
</feature>
<gene>
    <name evidence="3" type="ORF">MNBD_NITROSPINAE02-1332</name>
</gene>
<protein>
    <submittedName>
        <fullName evidence="3">Membrane proteins related to metalloendopeptidases</fullName>
    </submittedName>
</protein>
<dbReference type="GO" id="GO:0004222">
    <property type="term" value="F:metalloendopeptidase activity"/>
    <property type="evidence" value="ECO:0007669"/>
    <property type="project" value="TreeGrafter"/>
</dbReference>
<dbReference type="InterPro" id="IPR016047">
    <property type="entry name" value="M23ase_b-sheet_dom"/>
</dbReference>
<dbReference type="FunFam" id="2.70.70.10:FF:000006">
    <property type="entry name" value="M23 family peptidase"/>
    <property type="match status" value="1"/>
</dbReference>
<proteinExistence type="predicted"/>
<evidence type="ECO:0000313" key="3">
    <source>
        <dbReference type="EMBL" id="VAX17125.1"/>
    </source>
</evidence>
<evidence type="ECO:0000259" key="2">
    <source>
        <dbReference type="Pfam" id="PF01551"/>
    </source>
</evidence>
<dbReference type="EMBL" id="UOGE01000018">
    <property type="protein sequence ID" value="VAX17125.1"/>
    <property type="molecule type" value="Genomic_DNA"/>
</dbReference>
<evidence type="ECO:0000256" key="1">
    <source>
        <dbReference type="SAM" id="Phobius"/>
    </source>
</evidence>
<dbReference type="CDD" id="cd12797">
    <property type="entry name" value="M23_peptidase"/>
    <property type="match status" value="1"/>
</dbReference>
<dbReference type="InterPro" id="IPR050570">
    <property type="entry name" value="Cell_wall_metabolism_enzyme"/>
</dbReference>
<keyword evidence="1" id="KW-1133">Transmembrane helix</keyword>
<reference evidence="3" key="1">
    <citation type="submission" date="2018-06" db="EMBL/GenBank/DDBJ databases">
        <authorList>
            <person name="Zhirakovskaya E."/>
        </authorList>
    </citation>
    <scope>NUCLEOTIDE SEQUENCE</scope>
</reference>
<dbReference type="Pfam" id="PF01551">
    <property type="entry name" value="Peptidase_M23"/>
    <property type="match status" value="1"/>
</dbReference>
<keyword evidence="1" id="KW-0812">Transmembrane</keyword>
<sequence>MIKSGFSSFFAKRYTFIFIPDITGKLNKFSVPKIVVKGAITIGIFFIVGFSYFAYTVFTKSSDLKEISELRSIAAGQKLEIQQFSKKMKQIEAHLARLEKFDRKLRVITALEKQSPASSEFGTGGPDQDAMINFSSASQKYTESLMNTLNEDLTRINRQAEAQEISFFELDEFFKEQSSLLSHTPSIWPVRGWVTSTFGYRRSPFTGLREMHEGLDIASQMKAPVTSTASGIVVRVGFRRGYGNVVEIDHGYGVVTRYGHNAKNLVKIGQSVKRGEVVALLGSTGRSTGPHLHYEVLLNGVPVNPDRYILEE</sequence>
<dbReference type="Gene3D" id="2.70.70.10">
    <property type="entry name" value="Glucose Permease (Domain IIA)"/>
    <property type="match status" value="1"/>
</dbReference>
<dbReference type="PANTHER" id="PTHR21666:SF270">
    <property type="entry name" value="MUREIN HYDROLASE ACTIVATOR ENVC"/>
    <property type="match status" value="1"/>
</dbReference>
<keyword evidence="1" id="KW-0472">Membrane</keyword>
<dbReference type="PANTHER" id="PTHR21666">
    <property type="entry name" value="PEPTIDASE-RELATED"/>
    <property type="match status" value="1"/>
</dbReference>
<accession>A0A3B1CEF4</accession>
<dbReference type="InterPro" id="IPR011055">
    <property type="entry name" value="Dup_hybrid_motif"/>
</dbReference>
<dbReference type="AlphaFoldDB" id="A0A3B1CEF4"/>
<name>A0A3B1CEF4_9ZZZZ</name>
<feature type="transmembrane region" description="Helical" evidence="1">
    <location>
        <begin position="34"/>
        <end position="55"/>
    </location>
</feature>